<dbReference type="SUPFAM" id="SSF56235">
    <property type="entry name" value="N-terminal nucleophile aminohydrolases (Ntn hydrolases)"/>
    <property type="match status" value="1"/>
</dbReference>
<proteinExistence type="predicted"/>
<reference evidence="1" key="1">
    <citation type="submission" date="2019-05" db="EMBL/GenBank/DDBJ databases">
        <authorList>
            <consortium name="Pathogen Informatics"/>
        </authorList>
    </citation>
    <scope>NUCLEOTIDE SEQUENCE [LARGE SCALE GENOMIC DNA]</scope>
    <source>
        <strain evidence="1">NCTC12965</strain>
    </source>
</reference>
<dbReference type="InterPro" id="IPR000246">
    <property type="entry name" value="Peptidase_T2"/>
</dbReference>
<name>A0A4V6KJX4_SERFO</name>
<accession>A0A4V6KJX4</accession>
<organism evidence="1">
    <name type="scientific">Serratia fonticola</name>
    <dbReference type="NCBI Taxonomy" id="47917"/>
    <lineage>
        <taxon>Bacteria</taxon>
        <taxon>Pseudomonadati</taxon>
        <taxon>Pseudomonadota</taxon>
        <taxon>Gammaproteobacteria</taxon>
        <taxon>Enterobacterales</taxon>
        <taxon>Yersiniaceae</taxon>
        <taxon>Serratia</taxon>
    </lineage>
</organism>
<gene>
    <name evidence="1" type="primary">iaaA_1</name>
    <name evidence="1" type="ORF">NCTC12965_00284</name>
</gene>
<dbReference type="EMBL" id="CABEEZ010000014">
    <property type="protein sequence ID" value="VTR16878.1"/>
    <property type="molecule type" value="Genomic_DNA"/>
</dbReference>
<protein>
    <submittedName>
        <fullName evidence="1">Isoaspartyl peptidase</fullName>
        <ecNumber evidence="1">3.4.19.5</ecNumber>
    </submittedName>
</protein>
<dbReference type="AlphaFoldDB" id="A0A4V6KJX4"/>
<dbReference type="GO" id="GO:0008798">
    <property type="term" value="F:beta-aspartyl-peptidase activity"/>
    <property type="evidence" value="ECO:0007669"/>
    <property type="project" value="UniProtKB-EC"/>
</dbReference>
<dbReference type="Gene3D" id="3.60.20.30">
    <property type="entry name" value="(Glycosyl)asparaginase"/>
    <property type="match status" value="1"/>
</dbReference>
<dbReference type="EC" id="3.4.19.5" evidence="1"/>
<dbReference type="InterPro" id="IPR029055">
    <property type="entry name" value="Ntn_hydrolases_N"/>
</dbReference>
<evidence type="ECO:0000313" key="1">
    <source>
        <dbReference type="EMBL" id="VTR16878.1"/>
    </source>
</evidence>
<dbReference type="Pfam" id="PF01112">
    <property type="entry name" value="Asparaginase_2"/>
    <property type="match status" value="1"/>
</dbReference>
<sequence>MPVLTLQQACDKVVMEKLLALGGSGGLIAIDRFGNVALPFNSEGMYRRFRLCRRCPFRGYLPLNACREGA</sequence>
<keyword evidence="1" id="KW-0378">Hydrolase</keyword>